<gene>
    <name evidence="8" type="primary">phoU_2</name>
    <name evidence="8" type="ORF">H0A61_01942</name>
</gene>
<dbReference type="Proteomes" id="UP000662904">
    <property type="component" value="Chromosome"/>
</dbReference>
<keyword evidence="2" id="KW-1003">Cell membrane</keyword>
<dbReference type="NCBIfam" id="NF037997">
    <property type="entry name" value="Na_Pi_symport"/>
    <property type="match status" value="1"/>
</dbReference>
<feature type="transmembrane region" description="Helical" evidence="6">
    <location>
        <begin position="48"/>
        <end position="74"/>
    </location>
</feature>
<dbReference type="RefSeq" id="WP_206706921.1">
    <property type="nucleotide sequence ID" value="NZ_CP059066.1"/>
</dbReference>
<keyword evidence="4 6" id="KW-1133">Transmembrane helix</keyword>
<dbReference type="InterPro" id="IPR026022">
    <property type="entry name" value="PhoU_dom"/>
</dbReference>
<dbReference type="KEGG" id="kme:H0A61_01942"/>
<sequence>MNMETFFSLLGGLGLFIYGMKSMGEGLQKATGDSLKRLLEFLTNNRILGVIVGVIVTALIQSSSATTVMVVGFVNAGLMTLKQATGVIMGANIGTTVTAQLIAFKLTDLALPAIGIGVGLNMFSKKRQLKYMGQILLGFGLLFTGMKIMEGSLKPIAKLPGFSDLMTAFSAHPILGVITGFLLTALVQSSSATIGILQALAFSGNINLNIALPILFGDNIGTCVTALLSSMGANITAKRAALIHLFFNLIGTIIFLILLPAVIPIVMKTSLDPVRQIANAHTMFNIANTVIQLPFAGLLVALVTKLIPGHEPLIERGLKFLDKRLLNTPAVAFGQVTKEIVRMAKLAEENLKDSIEVFLNFNHHTVHNIYKKEEVINELEREITKFVSELSRTSLNNSQLNKITGYYNILNDIERVGDHAKNIIELAEFKDERNLPFSEMAINELNLMFNKVKTIFNYAIKSFETGNISLAEEVLTHEDEIDEMEECLRMHHIERLNKGLCYPSSGVIYLDIISNLERIGDHSTNIAHTVIDDF</sequence>
<dbReference type="Pfam" id="PF02690">
    <property type="entry name" value="Na_Pi_cotrans"/>
    <property type="match status" value="1"/>
</dbReference>
<keyword evidence="3 6" id="KW-0812">Transmembrane</keyword>
<keyword evidence="5 6" id="KW-0472">Membrane</keyword>
<dbReference type="InterPro" id="IPR003841">
    <property type="entry name" value="Na/Pi_transpt"/>
</dbReference>
<dbReference type="SUPFAM" id="SSF109755">
    <property type="entry name" value="PhoU-like"/>
    <property type="match status" value="1"/>
</dbReference>
<dbReference type="GO" id="GO:0005886">
    <property type="term" value="C:plasma membrane"/>
    <property type="evidence" value="ECO:0007669"/>
    <property type="project" value="UniProtKB-SubCell"/>
</dbReference>
<comment type="subcellular location">
    <subcellularLocation>
        <location evidence="1">Cell membrane</location>
        <topology evidence="1">Multi-pass membrane protein</topology>
    </subcellularLocation>
</comment>
<dbReference type="Gene3D" id="1.20.58.220">
    <property type="entry name" value="Phosphate transport system protein phou homolog 2, domain 2"/>
    <property type="match status" value="1"/>
</dbReference>
<dbReference type="EMBL" id="CP059066">
    <property type="protein sequence ID" value="QSQ09569.1"/>
    <property type="molecule type" value="Genomic_DNA"/>
</dbReference>
<evidence type="ECO:0000256" key="5">
    <source>
        <dbReference type="ARBA" id="ARBA00023136"/>
    </source>
</evidence>
<evidence type="ECO:0000256" key="6">
    <source>
        <dbReference type="SAM" id="Phobius"/>
    </source>
</evidence>
<reference evidence="8" key="1">
    <citation type="submission" date="2020-07" db="EMBL/GenBank/DDBJ databases">
        <title>Koleobacter methoxysyntrophicus gen. nov., sp. nov., a novel anaerobic bacterium isolated from deep subsurface oil field and proposal of Koleobacterales ord. nov. in the phylum Firmicutes.</title>
        <authorList>
            <person name="Sakamoto S."/>
            <person name="Tamaki H."/>
        </authorList>
    </citation>
    <scope>NUCLEOTIDE SEQUENCE</scope>
    <source>
        <strain evidence="8">NRmbB1</strain>
    </source>
</reference>
<feature type="transmembrane region" description="Helical" evidence="6">
    <location>
        <begin position="169"/>
        <end position="187"/>
    </location>
</feature>
<dbReference type="NCBIfam" id="TIGR00704">
    <property type="entry name" value="NaPi_cotrn_rel"/>
    <property type="match status" value="1"/>
</dbReference>
<evidence type="ECO:0000256" key="3">
    <source>
        <dbReference type="ARBA" id="ARBA00022692"/>
    </source>
</evidence>
<feature type="transmembrane region" description="Helical" evidence="6">
    <location>
        <begin position="86"/>
        <end position="103"/>
    </location>
</feature>
<dbReference type="PANTHER" id="PTHR10010">
    <property type="entry name" value="SOLUTE CARRIER FAMILY 34 SODIUM PHOSPHATE , MEMBER 2-RELATED"/>
    <property type="match status" value="1"/>
</dbReference>
<proteinExistence type="predicted"/>
<evidence type="ECO:0000256" key="2">
    <source>
        <dbReference type="ARBA" id="ARBA00022475"/>
    </source>
</evidence>
<evidence type="ECO:0000256" key="4">
    <source>
        <dbReference type="ARBA" id="ARBA00022989"/>
    </source>
</evidence>
<dbReference type="InterPro" id="IPR004633">
    <property type="entry name" value="NaPi_cotrn-rel/YqeW-like"/>
</dbReference>
<dbReference type="AlphaFoldDB" id="A0A8A0RPX5"/>
<protein>
    <submittedName>
        <fullName evidence="8">Phosphate-specific transport system accessory protein PhoU</fullName>
    </submittedName>
</protein>
<accession>A0A8A0RPX5</accession>
<dbReference type="GO" id="GO:0005436">
    <property type="term" value="F:sodium:phosphate symporter activity"/>
    <property type="evidence" value="ECO:0007669"/>
    <property type="project" value="InterPro"/>
</dbReference>
<dbReference type="PANTHER" id="PTHR10010:SF46">
    <property type="entry name" value="SODIUM-DEPENDENT PHOSPHATE TRANSPORT PROTEIN 2B"/>
    <property type="match status" value="1"/>
</dbReference>
<feature type="transmembrane region" description="Helical" evidence="6">
    <location>
        <begin position="245"/>
        <end position="266"/>
    </location>
</feature>
<feature type="domain" description="PhoU" evidence="7">
    <location>
        <begin position="446"/>
        <end position="529"/>
    </location>
</feature>
<evidence type="ECO:0000313" key="9">
    <source>
        <dbReference type="Proteomes" id="UP000662904"/>
    </source>
</evidence>
<dbReference type="Pfam" id="PF01895">
    <property type="entry name" value="PhoU"/>
    <property type="match status" value="2"/>
</dbReference>
<feature type="transmembrane region" description="Helical" evidence="6">
    <location>
        <begin position="131"/>
        <end position="149"/>
    </location>
</feature>
<evidence type="ECO:0000256" key="1">
    <source>
        <dbReference type="ARBA" id="ARBA00004651"/>
    </source>
</evidence>
<keyword evidence="9" id="KW-1185">Reference proteome</keyword>
<name>A0A8A0RPX5_9FIRM</name>
<dbReference type="GO" id="GO:0044341">
    <property type="term" value="P:sodium-dependent phosphate transport"/>
    <property type="evidence" value="ECO:0007669"/>
    <property type="project" value="InterPro"/>
</dbReference>
<evidence type="ECO:0000259" key="7">
    <source>
        <dbReference type="Pfam" id="PF01895"/>
    </source>
</evidence>
<organism evidence="8 9">
    <name type="scientific">Koleobacter methoxysyntrophicus</name>
    <dbReference type="NCBI Taxonomy" id="2751313"/>
    <lineage>
        <taxon>Bacteria</taxon>
        <taxon>Bacillati</taxon>
        <taxon>Bacillota</taxon>
        <taxon>Clostridia</taxon>
        <taxon>Koleobacterales</taxon>
        <taxon>Koleobacteraceae</taxon>
        <taxon>Koleobacter</taxon>
    </lineage>
</organism>
<feature type="transmembrane region" description="Helical" evidence="6">
    <location>
        <begin position="286"/>
        <end position="307"/>
    </location>
</feature>
<evidence type="ECO:0000313" key="8">
    <source>
        <dbReference type="EMBL" id="QSQ09569.1"/>
    </source>
</evidence>
<feature type="domain" description="PhoU" evidence="7">
    <location>
        <begin position="340"/>
        <end position="426"/>
    </location>
</feature>
<dbReference type="InterPro" id="IPR038078">
    <property type="entry name" value="PhoU-like_sf"/>
</dbReference>